<accession>A0A8J2PJW2</accession>
<evidence type="ECO:0000313" key="2">
    <source>
        <dbReference type="Proteomes" id="UP000708208"/>
    </source>
</evidence>
<dbReference type="OrthoDB" id="10049357at2759"/>
<sequence>MNYWVINGRAAVKKAFRECPLCKIKKAQPCQPQMGLLPSERLCKQDGAFLNTGIDFFGPLMTTTMRRRVKRYGVIFTCLSLRAIHLELAPDLTTDAAINAVRRFIARRGTPASLWSDNGTNFRGADKELQKAWSEM</sequence>
<dbReference type="PANTHER" id="PTHR47331">
    <property type="entry name" value="PHD-TYPE DOMAIN-CONTAINING PROTEIN"/>
    <property type="match status" value="1"/>
</dbReference>
<dbReference type="PANTHER" id="PTHR47331:SF1">
    <property type="entry name" value="GAG-LIKE PROTEIN"/>
    <property type="match status" value="1"/>
</dbReference>
<reference evidence="1" key="1">
    <citation type="submission" date="2021-06" db="EMBL/GenBank/DDBJ databases">
        <authorList>
            <person name="Hodson N. C."/>
            <person name="Mongue J. A."/>
            <person name="Jaron S. K."/>
        </authorList>
    </citation>
    <scope>NUCLEOTIDE SEQUENCE</scope>
</reference>
<gene>
    <name evidence="1" type="ORF">AFUS01_LOCUS35587</name>
</gene>
<dbReference type="Proteomes" id="UP000708208">
    <property type="component" value="Unassembled WGS sequence"/>
</dbReference>
<evidence type="ECO:0008006" key="3">
    <source>
        <dbReference type="Google" id="ProtNLM"/>
    </source>
</evidence>
<organism evidence="1 2">
    <name type="scientific">Allacma fusca</name>
    <dbReference type="NCBI Taxonomy" id="39272"/>
    <lineage>
        <taxon>Eukaryota</taxon>
        <taxon>Metazoa</taxon>
        <taxon>Ecdysozoa</taxon>
        <taxon>Arthropoda</taxon>
        <taxon>Hexapoda</taxon>
        <taxon>Collembola</taxon>
        <taxon>Symphypleona</taxon>
        <taxon>Sminthuridae</taxon>
        <taxon>Allacma</taxon>
    </lineage>
</organism>
<comment type="caution">
    <text evidence="1">The sequence shown here is derived from an EMBL/GenBank/DDBJ whole genome shotgun (WGS) entry which is preliminary data.</text>
</comment>
<proteinExistence type="predicted"/>
<keyword evidence="2" id="KW-1185">Reference proteome</keyword>
<name>A0A8J2PJW2_9HEXA</name>
<dbReference type="AlphaFoldDB" id="A0A8J2PJW2"/>
<evidence type="ECO:0000313" key="1">
    <source>
        <dbReference type="EMBL" id="CAG7825479.1"/>
    </source>
</evidence>
<protein>
    <recommendedName>
        <fullName evidence="3">Integrase catalytic domain-containing protein</fullName>
    </recommendedName>
</protein>
<dbReference type="EMBL" id="CAJVCH010536452">
    <property type="protein sequence ID" value="CAG7825479.1"/>
    <property type="molecule type" value="Genomic_DNA"/>
</dbReference>
<feature type="non-terminal residue" evidence="1">
    <location>
        <position position="136"/>
    </location>
</feature>